<dbReference type="STRING" id="862517.HMPREF9225_0804"/>
<keyword evidence="3" id="KW-1185">Reference proteome</keyword>
<organism evidence="2 3">
    <name type="scientific">Peptoniphilus duerdenii ATCC BAA-1640</name>
    <dbReference type="NCBI Taxonomy" id="862517"/>
    <lineage>
        <taxon>Bacteria</taxon>
        <taxon>Bacillati</taxon>
        <taxon>Bacillota</taxon>
        <taxon>Tissierellia</taxon>
        <taxon>Tissierellales</taxon>
        <taxon>Peptoniphilaceae</taxon>
        <taxon>Peptoniphilus</taxon>
    </lineage>
</organism>
<dbReference type="Pfam" id="PF05857">
    <property type="entry name" value="TraX"/>
    <property type="match status" value="1"/>
</dbReference>
<feature type="transmembrane region" description="Helical" evidence="1">
    <location>
        <begin position="94"/>
        <end position="112"/>
    </location>
</feature>
<dbReference type="AlphaFoldDB" id="E0NKW5"/>
<dbReference type="eggNOG" id="ENOG5031QMC">
    <property type="taxonomic scope" value="Bacteria"/>
</dbReference>
<protein>
    <recommendedName>
        <fullName evidence="4">Protein TraX</fullName>
    </recommendedName>
</protein>
<feature type="transmembrane region" description="Helical" evidence="1">
    <location>
        <begin position="124"/>
        <end position="142"/>
    </location>
</feature>
<feature type="transmembrane region" description="Helical" evidence="1">
    <location>
        <begin position="43"/>
        <end position="61"/>
    </location>
</feature>
<evidence type="ECO:0000313" key="3">
    <source>
        <dbReference type="Proteomes" id="UP000003280"/>
    </source>
</evidence>
<keyword evidence="1" id="KW-1133">Transmembrane helix</keyword>
<feature type="transmembrane region" description="Helical" evidence="1">
    <location>
        <begin position="68"/>
        <end position="88"/>
    </location>
</feature>
<evidence type="ECO:0008006" key="4">
    <source>
        <dbReference type="Google" id="ProtNLM"/>
    </source>
</evidence>
<reference evidence="2 3" key="1">
    <citation type="submission" date="2010-07" db="EMBL/GenBank/DDBJ databases">
        <authorList>
            <person name="Muzny D."/>
            <person name="Qin X."/>
            <person name="Deng J."/>
            <person name="Jiang H."/>
            <person name="Liu Y."/>
            <person name="Qu J."/>
            <person name="Song X.-Z."/>
            <person name="Zhang L."/>
            <person name="Thornton R."/>
            <person name="Coyle M."/>
            <person name="Francisco L."/>
            <person name="Jackson L."/>
            <person name="Javaid M."/>
            <person name="Korchina V."/>
            <person name="Kovar C."/>
            <person name="Mata R."/>
            <person name="Mathew T."/>
            <person name="Ngo R."/>
            <person name="Nguyen L."/>
            <person name="Nguyen N."/>
            <person name="Okwuonu G."/>
            <person name="Ongeri F."/>
            <person name="Pham C."/>
            <person name="Simmons D."/>
            <person name="Wilczek-Boney K."/>
            <person name="Hale W."/>
            <person name="Jakkamsetti A."/>
            <person name="Pham P."/>
            <person name="Ruth R."/>
            <person name="San Lucas F."/>
            <person name="Warren J."/>
            <person name="Zhang J."/>
            <person name="Zhao Z."/>
            <person name="Zhou C."/>
            <person name="Zhu D."/>
            <person name="Lee S."/>
            <person name="Bess C."/>
            <person name="Blankenburg K."/>
            <person name="Forbes L."/>
            <person name="Fu Q."/>
            <person name="Gubbala S."/>
            <person name="Hirani K."/>
            <person name="Jayaseelan J.C."/>
            <person name="Lara F."/>
            <person name="Munidasa M."/>
            <person name="Palculict T."/>
            <person name="Patil S."/>
            <person name="Pu L.-L."/>
            <person name="Saada N."/>
            <person name="Tang L."/>
            <person name="Weissenberger G."/>
            <person name="Zhu Y."/>
            <person name="Hemphill L."/>
            <person name="Shang Y."/>
            <person name="Youmans B."/>
            <person name="Ayvaz T."/>
            <person name="Ross M."/>
            <person name="Santibanez J."/>
            <person name="Aqrawi P."/>
            <person name="Gross S."/>
            <person name="Joshi V."/>
            <person name="Fowler G."/>
            <person name="Nazareth L."/>
            <person name="Reid J."/>
            <person name="Worley K."/>
            <person name="Petrosino J."/>
            <person name="Highlander S."/>
            <person name="Gibbs R."/>
        </authorList>
    </citation>
    <scope>NUCLEOTIDE SEQUENCE [LARGE SCALE GENOMIC DNA]</scope>
    <source>
        <strain evidence="2 3">ATCC BAA-1640</strain>
    </source>
</reference>
<dbReference type="EMBL" id="AEEH01000031">
    <property type="protein sequence ID" value="EFM25591.1"/>
    <property type="molecule type" value="Genomic_DNA"/>
</dbReference>
<dbReference type="InterPro" id="IPR008875">
    <property type="entry name" value="TraX"/>
</dbReference>
<feature type="transmembrane region" description="Helical" evidence="1">
    <location>
        <begin position="170"/>
        <end position="194"/>
    </location>
</feature>
<dbReference type="RefSeq" id="WP_008901619.1">
    <property type="nucleotide sequence ID" value="NZ_GL397071.1"/>
</dbReference>
<evidence type="ECO:0000256" key="1">
    <source>
        <dbReference type="SAM" id="Phobius"/>
    </source>
</evidence>
<accession>E0NKW5</accession>
<keyword evidence="1" id="KW-0472">Membrane</keyword>
<dbReference type="Proteomes" id="UP000003280">
    <property type="component" value="Unassembled WGS sequence"/>
</dbReference>
<gene>
    <name evidence="2" type="ORF">HMPREF9225_0804</name>
</gene>
<feature type="transmembrane region" description="Helical" evidence="1">
    <location>
        <begin position="206"/>
        <end position="226"/>
    </location>
</feature>
<dbReference type="OrthoDB" id="9781069at2"/>
<proteinExistence type="predicted"/>
<keyword evidence="1" id="KW-0812">Transmembrane</keyword>
<dbReference type="HOGENOM" id="CLU_074054_0_0_9"/>
<feature type="transmembrane region" description="Helical" evidence="1">
    <location>
        <begin position="9"/>
        <end position="28"/>
    </location>
</feature>
<sequence>MNKIRTNGFILKVIAIITMVIDHFTAAFELSMPENIYHIGRNIGRISFPLFAYMIAVGYLHTKNKKNYLLRLVGVGLISEVLFDYLLFDKFFVMSYNNIFFTLAFGLLALIISGYVKENIKNRYLGALLELVVVITLGFVAEYCHTDYGFYGVFLIYTFYIYLRSKSKITLLLPMLFGMIQTPYVLPAYLLIYLDDGTHGRHLSKYITYLFYPAHILVAILLRGFVGA</sequence>
<name>E0NKW5_9FIRM</name>
<evidence type="ECO:0000313" key="2">
    <source>
        <dbReference type="EMBL" id="EFM25591.1"/>
    </source>
</evidence>
<comment type="caution">
    <text evidence="2">The sequence shown here is derived from an EMBL/GenBank/DDBJ whole genome shotgun (WGS) entry which is preliminary data.</text>
</comment>
<feature type="transmembrane region" description="Helical" evidence="1">
    <location>
        <begin position="148"/>
        <end position="163"/>
    </location>
</feature>